<feature type="compositionally biased region" description="Polar residues" evidence="1">
    <location>
        <begin position="184"/>
        <end position="201"/>
    </location>
</feature>
<feature type="compositionally biased region" description="Basic residues" evidence="1">
    <location>
        <begin position="210"/>
        <end position="223"/>
    </location>
</feature>
<dbReference type="FunFam" id="1.10.8.270:FF:000023">
    <property type="entry name" value="TBC domain-containing protein C1778.09"/>
    <property type="match status" value="1"/>
</dbReference>
<comment type="caution">
    <text evidence="3">The sequence shown here is derived from an EMBL/GenBank/DDBJ whole genome shotgun (WGS) entry which is preliminary data.</text>
</comment>
<evidence type="ECO:0000259" key="2">
    <source>
        <dbReference type="PROSITE" id="PS50086"/>
    </source>
</evidence>
<feature type="compositionally biased region" description="Low complexity" evidence="1">
    <location>
        <begin position="269"/>
        <end position="283"/>
    </location>
</feature>
<gene>
    <name evidence="3" type="ORF">AAE3_LOCUS8145</name>
</gene>
<protein>
    <recommendedName>
        <fullName evidence="2">Rab-GAP TBC domain-containing protein</fullName>
    </recommendedName>
</protein>
<dbReference type="Pfam" id="PF00566">
    <property type="entry name" value="RabGAP-TBC"/>
    <property type="match status" value="1"/>
</dbReference>
<dbReference type="InterPro" id="IPR035969">
    <property type="entry name" value="Rab-GAP_TBC_sf"/>
</dbReference>
<feature type="region of interest" description="Disordered" evidence="1">
    <location>
        <begin position="64"/>
        <end position="107"/>
    </location>
</feature>
<dbReference type="GO" id="GO:0005096">
    <property type="term" value="F:GTPase activator activity"/>
    <property type="evidence" value="ECO:0007669"/>
    <property type="project" value="TreeGrafter"/>
</dbReference>
<dbReference type="PANTHER" id="PTHR47219">
    <property type="entry name" value="RAB GTPASE-ACTIVATING PROTEIN 1-LIKE"/>
    <property type="match status" value="1"/>
</dbReference>
<dbReference type="SUPFAM" id="SSF47923">
    <property type="entry name" value="Ypt/Rab-GAP domain of gyp1p"/>
    <property type="match status" value="2"/>
</dbReference>
<dbReference type="Gene3D" id="1.10.8.270">
    <property type="entry name" value="putative rabgap domain of human tbc1 domain family member 14 like domains"/>
    <property type="match status" value="1"/>
</dbReference>
<evidence type="ECO:0000313" key="4">
    <source>
        <dbReference type="Proteomes" id="UP000467700"/>
    </source>
</evidence>
<dbReference type="EMBL" id="CACVBS010000051">
    <property type="protein sequence ID" value="CAA7265860.1"/>
    <property type="molecule type" value="Genomic_DNA"/>
</dbReference>
<feature type="domain" description="Rab-GAP TBC" evidence="2">
    <location>
        <begin position="453"/>
        <end position="645"/>
    </location>
</feature>
<reference evidence="3 4" key="1">
    <citation type="submission" date="2020-01" db="EMBL/GenBank/DDBJ databases">
        <authorList>
            <person name="Gupta K D."/>
        </authorList>
    </citation>
    <scope>NUCLEOTIDE SEQUENCE [LARGE SCALE GENOMIC DNA]</scope>
</reference>
<dbReference type="InterPro" id="IPR050302">
    <property type="entry name" value="Rab_GAP_TBC_domain"/>
</dbReference>
<proteinExistence type="predicted"/>
<organism evidence="3 4">
    <name type="scientific">Cyclocybe aegerita</name>
    <name type="common">Black poplar mushroom</name>
    <name type="synonym">Agrocybe aegerita</name>
    <dbReference type="NCBI Taxonomy" id="1973307"/>
    <lineage>
        <taxon>Eukaryota</taxon>
        <taxon>Fungi</taxon>
        <taxon>Dikarya</taxon>
        <taxon>Basidiomycota</taxon>
        <taxon>Agaricomycotina</taxon>
        <taxon>Agaricomycetes</taxon>
        <taxon>Agaricomycetidae</taxon>
        <taxon>Agaricales</taxon>
        <taxon>Agaricineae</taxon>
        <taxon>Bolbitiaceae</taxon>
        <taxon>Cyclocybe</taxon>
    </lineage>
</organism>
<sequence length="728" mass="80169">MDAPTLVLVPPTPLRFDIPAPPEVQHPPPLPSSSQQRPHKGRDSVRDSSDAIFSIYSMYGDEHTSRASTSWASPPAPAAKHDRTRSNGTLPPTVTLNLSPERPSSFFASNGYARTSLAYYSDEDTPPPAPPPGADKPSTMVGVDNSPRESLATTSSARPPSSYVTPSSLRAPSDLFEDHRLSGLRTSDLSASSYTHGPSNSRDFRSGSPHSKRSSRSSHNPHRSLRDLPPLPPSANPTPSPTPPRQPSPSPVLLTPKTSLNQSQRHHQSNVSSPSSKASLAPSEGEDMDAFHVRNTYAQLEASGVRGDGYEEGIERTRARVGNSRASQLEADSAIADGTEKKRDLDAKELQVLRNVDRYGFFSVTSHDRLVLLSAAPLLKKLSLAPAGPPSASPNATPVKFLPPASISPKETSRISKWNRMLVPQKPQQGGNVQSWRLRPSKEGKLRERTYKGVPDRWRRAAWDMLISGRAGASASDYESLAAQYRDCLDKPSTYDIQIDLDVPRTISGHIMFRTRYGAGQRSLFHVLHSFSLRCSSCGYVQGMGPIAATLLCYMEPERVYACLVILHDAYRLHDVFSPGFPGMLEAIYVQERIMETTMPGVYAAFRKHMISTTSYATKWYITLFANSVPFQTQLRLWDVFLLEGYDLFVAVAVAIVWVYRDHITSASANFETVLSLLSSFFIPENEDALMSWIEATLGDKKLRANMVKWRQDWKGLVAAGKDGNALL</sequence>
<dbReference type="PROSITE" id="PS50086">
    <property type="entry name" value="TBC_RABGAP"/>
    <property type="match status" value="1"/>
</dbReference>
<keyword evidence="4" id="KW-1185">Reference proteome</keyword>
<feature type="region of interest" description="Disordered" evidence="1">
    <location>
        <begin position="119"/>
        <end position="285"/>
    </location>
</feature>
<dbReference type="GO" id="GO:0031267">
    <property type="term" value="F:small GTPase binding"/>
    <property type="evidence" value="ECO:0007669"/>
    <property type="project" value="TreeGrafter"/>
</dbReference>
<evidence type="ECO:0000256" key="1">
    <source>
        <dbReference type="SAM" id="MobiDB-lite"/>
    </source>
</evidence>
<feature type="region of interest" description="Disordered" evidence="1">
    <location>
        <begin position="1"/>
        <end position="48"/>
    </location>
</feature>
<feature type="compositionally biased region" description="Pro residues" evidence="1">
    <location>
        <begin position="19"/>
        <end position="31"/>
    </location>
</feature>
<dbReference type="Proteomes" id="UP000467700">
    <property type="component" value="Unassembled WGS sequence"/>
</dbReference>
<dbReference type="OrthoDB" id="294251at2759"/>
<dbReference type="Gene3D" id="1.10.472.80">
    <property type="entry name" value="Ypt/Rab-GAP domain of gyp1p, domain 3"/>
    <property type="match status" value="1"/>
</dbReference>
<feature type="compositionally biased region" description="Polar residues" evidence="1">
    <location>
        <begin position="86"/>
        <end position="98"/>
    </location>
</feature>
<dbReference type="AlphaFoldDB" id="A0A8S0WDH2"/>
<dbReference type="InterPro" id="IPR000195">
    <property type="entry name" value="Rab-GAP-TBC_dom"/>
</dbReference>
<name>A0A8S0WDH2_CYCAE</name>
<feature type="compositionally biased region" description="Pro residues" evidence="1">
    <location>
        <begin position="229"/>
        <end position="250"/>
    </location>
</feature>
<feature type="compositionally biased region" description="Polar residues" evidence="1">
    <location>
        <begin position="151"/>
        <end position="170"/>
    </location>
</feature>
<dbReference type="PANTHER" id="PTHR47219:SF9">
    <property type="entry name" value="GTPASE ACTIVATING PROTEIN AND CENTROSOME-ASSOCIATED, ISOFORM B"/>
    <property type="match status" value="1"/>
</dbReference>
<feature type="region of interest" description="Disordered" evidence="1">
    <location>
        <begin position="386"/>
        <end position="408"/>
    </location>
</feature>
<evidence type="ECO:0000313" key="3">
    <source>
        <dbReference type="EMBL" id="CAA7265860.1"/>
    </source>
</evidence>
<accession>A0A8S0WDH2</accession>
<dbReference type="SMART" id="SM00164">
    <property type="entry name" value="TBC"/>
    <property type="match status" value="1"/>
</dbReference>